<comment type="caution">
    <text evidence="2">The sequence shown here is derived from an EMBL/GenBank/DDBJ whole genome shotgun (WGS) entry which is preliminary data.</text>
</comment>
<dbReference type="PANTHER" id="PTHR10443">
    <property type="entry name" value="MICROSOMAL DIPEPTIDASE"/>
    <property type="match status" value="1"/>
</dbReference>
<keyword evidence="1" id="KW-0732">Signal</keyword>
<dbReference type="RefSeq" id="WP_152578700.1">
    <property type="nucleotide sequence ID" value="NZ_JAATJI010000001.1"/>
</dbReference>
<protein>
    <submittedName>
        <fullName evidence="2">Membrane dipeptidase</fullName>
    </submittedName>
</protein>
<sequence length="425" mass="45482">MRILPLIALLLATAVPAHAAPASAGDPYLARAHAVLKRQPIIDGHNDWAEQLRGQFGEGWWSADLNADSRRFKQPLQTDIPRLHQGQVGGQFWSVWVPATVTGPAAVKATLEQIDIVRGIVARHPKDFALASTAADIRRIQKTGRIASLIGVEGGSQIDDSLPALRMFYDLGVRYMTLTHVRHNAWADSANEAPRAEPLTAFGKAVVHEMNRIGMLVDLSHVSPATMKAALAVSQAPVIFSHSSARAITDHPRNVPDDVLALLKANGGIVMVNYAPGYVSRKRMEWEAARAGVRASFNAPPYSGLYIGQPDRAAAAFTEWEKANPMPAVTLAEVADHIDHLAKVAGHDHVGIGGDLDGIDTTPTGLEGVETYPALIAELLRRGWSDADAAKLAGGNILRVLEAAEKVAAGLKDEVPSPLQVTAVP</sequence>
<keyword evidence="3" id="KW-1185">Reference proteome</keyword>
<dbReference type="InterPro" id="IPR000180">
    <property type="entry name" value="Dipep_AS"/>
</dbReference>
<feature type="chain" id="PRO_5028800997" evidence="1">
    <location>
        <begin position="20"/>
        <end position="425"/>
    </location>
</feature>
<accession>A0A7C9GQC1</accession>
<evidence type="ECO:0000313" key="3">
    <source>
        <dbReference type="Proteomes" id="UP000481327"/>
    </source>
</evidence>
<reference evidence="2 3" key="1">
    <citation type="submission" date="2019-09" db="EMBL/GenBank/DDBJ databases">
        <title>Polymorphobacter sp. isolated from a lake in China.</title>
        <authorList>
            <person name="Liu Z."/>
        </authorList>
    </citation>
    <scope>NUCLEOTIDE SEQUENCE [LARGE SCALE GENOMIC DNA]</scope>
    <source>
        <strain evidence="2 3">D40P</strain>
    </source>
</reference>
<dbReference type="PROSITE" id="PS51365">
    <property type="entry name" value="RENAL_DIPEPTIDASE_2"/>
    <property type="match status" value="1"/>
</dbReference>
<dbReference type="PROSITE" id="PS00869">
    <property type="entry name" value="RENAL_DIPEPTIDASE_1"/>
    <property type="match status" value="1"/>
</dbReference>
<dbReference type="OrthoDB" id="9804920at2"/>
<proteinExistence type="predicted"/>
<gene>
    <name evidence="2" type="ORF">F3168_13330</name>
</gene>
<dbReference type="GO" id="GO:0070573">
    <property type="term" value="F:metallodipeptidase activity"/>
    <property type="evidence" value="ECO:0007669"/>
    <property type="project" value="InterPro"/>
</dbReference>
<dbReference type="InterPro" id="IPR008257">
    <property type="entry name" value="Pept_M19"/>
</dbReference>
<dbReference type="EMBL" id="WIOL01000005">
    <property type="protein sequence ID" value="MQT18237.1"/>
    <property type="molecule type" value="Genomic_DNA"/>
</dbReference>
<dbReference type="GO" id="GO:0006508">
    <property type="term" value="P:proteolysis"/>
    <property type="evidence" value="ECO:0007669"/>
    <property type="project" value="InterPro"/>
</dbReference>
<dbReference type="Pfam" id="PF01244">
    <property type="entry name" value="Peptidase_M19"/>
    <property type="match status" value="1"/>
</dbReference>
<name>A0A7C9GQC1_9SPHN</name>
<dbReference type="InterPro" id="IPR032466">
    <property type="entry name" value="Metal_Hydrolase"/>
</dbReference>
<dbReference type="Gene3D" id="3.20.20.140">
    <property type="entry name" value="Metal-dependent hydrolases"/>
    <property type="match status" value="1"/>
</dbReference>
<organism evidence="2 3">
    <name type="scientific">Sandarakinorhabdus fusca</name>
    <dbReference type="NCBI Taxonomy" id="1439888"/>
    <lineage>
        <taxon>Bacteria</taxon>
        <taxon>Pseudomonadati</taxon>
        <taxon>Pseudomonadota</taxon>
        <taxon>Alphaproteobacteria</taxon>
        <taxon>Sphingomonadales</taxon>
        <taxon>Sphingosinicellaceae</taxon>
        <taxon>Sandarakinorhabdus</taxon>
    </lineage>
</organism>
<evidence type="ECO:0000313" key="2">
    <source>
        <dbReference type="EMBL" id="MQT18237.1"/>
    </source>
</evidence>
<dbReference type="Proteomes" id="UP000481327">
    <property type="component" value="Unassembled WGS sequence"/>
</dbReference>
<dbReference type="AlphaFoldDB" id="A0A7C9GQC1"/>
<feature type="signal peptide" evidence="1">
    <location>
        <begin position="1"/>
        <end position="19"/>
    </location>
</feature>
<dbReference type="PANTHER" id="PTHR10443:SF12">
    <property type="entry name" value="DIPEPTIDASE"/>
    <property type="match status" value="1"/>
</dbReference>
<dbReference type="CDD" id="cd01301">
    <property type="entry name" value="rDP_like"/>
    <property type="match status" value="1"/>
</dbReference>
<dbReference type="SUPFAM" id="SSF51556">
    <property type="entry name" value="Metallo-dependent hydrolases"/>
    <property type="match status" value="1"/>
</dbReference>
<evidence type="ECO:0000256" key="1">
    <source>
        <dbReference type="SAM" id="SignalP"/>
    </source>
</evidence>